<proteinExistence type="predicted"/>
<keyword evidence="1" id="KW-0614">Plasmid</keyword>
<dbReference type="Gene3D" id="3.30.365.10">
    <property type="entry name" value="Aldehyde oxidase/xanthine dehydrogenase, molybdopterin binding domain"/>
    <property type="match status" value="1"/>
</dbReference>
<keyword evidence="2" id="KW-1185">Reference proteome</keyword>
<geneLocation type="plasmid" evidence="1 2">
    <name>pWSM1592_2</name>
</geneLocation>
<name>A0ABY5XYY2_RHISU</name>
<protein>
    <submittedName>
        <fullName evidence="1">Uncharacterized protein</fullName>
    </submittedName>
</protein>
<dbReference type="InterPro" id="IPR037165">
    <property type="entry name" value="AldOxase/xan_DH_Mopterin-bd_sf"/>
</dbReference>
<dbReference type="EMBL" id="CP104145">
    <property type="protein sequence ID" value="UWU19182.1"/>
    <property type="molecule type" value="Genomic_DNA"/>
</dbReference>
<dbReference type="SUPFAM" id="SSF56003">
    <property type="entry name" value="Molybdenum cofactor-binding domain"/>
    <property type="match status" value="1"/>
</dbReference>
<dbReference type="RefSeq" id="WP_156915304.1">
    <property type="nucleotide sequence ID" value="NZ_CP104145.1"/>
</dbReference>
<sequence length="151" mass="16265">MQIRRRCRVSAIGVIDPGIYADQMMSGIIFGFSTAMGQATTLKDGRVVQANFDEFDAARMAQCPEIEHPGTFDSDRRCRRVLSPAIDSRIGERDPCRHGKAVAQGAIQSRILALHDGAGAGTNRHLERPQDISADRLAKAIAASTGALTST</sequence>
<gene>
    <name evidence="1" type="ORF">N2599_35885</name>
</gene>
<reference evidence="1" key="1">
    <citation type="submission" date="2022-09" db="EMBL/GenBank/DDBJ databases">
        <title>Australian commercial rhizobial inoculants.</title>
        <authorList>
            <person name="Kohlmeier M.G."/>
            <person name="O'Hara G.W."/>
            <person name="Colombi E."/>
            <person name="Ramsay J.P."/>
            <person name="Terpolilli J."/>
        </authorList>
    </citation>
    <scope>NUCLEOTIDE SEQUENCE</scope>
    <source>
        <strain evidence="1">WSM1592</strain>
        <plasmid evidence="1">pWSM1592_2</plasmid>
    </source>
</reference>
<dbReference type="Proteomes" id="UP001060123">
    <property type="component" value="Plasmid pWSM1592_2"/>
</dbReference>
<evidence type="ECO:0000313" key="1">
    <source>
        <dbReference type="EMBL" id="UWU19182.1"/>
    </source>
</evidence>
<accession>A0ABY5XYY2</accession>
<evidence type="ECO:0000313" key="2">
    <source>
        <dbReference type="Proteomes" id="UP001060123"/>
    </source>
</evidence>
<organism evidence="1 2">
    <name type="scientific">Rhizobium sullae</name>
    <name type="common">Rhizobium hedysari</name>
    <dbReference type="NCBI Taxonomy" id="50338"/>
    <lineage>
        <taxon>Bacteria</taxon>
        <taxon>Pseudomonadati</taxon>
        <taxon>Pseudomonadota</taxon>
        <taxon>Alphaproteobacteria</taxon>
        <taxon>Hyphomicrobiales</taxon>
        <taxon>Rhizobiaceae</taxon>
        <taxon>Rhizobium/Agrobacterium group</taxon>
        <taxon>Rhizobium</taxon>
    </lineage>
</organism>